<evidence type="ECO:0000313" key="2">
    <source>
        <dbReference type="EMBL" id="MBE1507649.1"/>
    </source>
</evidence>
<feature type="transmembrane region" description="Helical" evidence="1">
    <location>
        <begin position="6"/>
        <end position="25"/>
    </location>
</feature>
<dbReference type="EMBL" id="JADBEC010000002">
    <property type="protein sequence ID" value="MBE1507649.1"/>
    <property type="molecule type" value="Genomic_DNA"/>
</dbReference>
<organism evidence="2 3">
    <name type="scientific">Rhizobium viscosum</name>
    <name type="common">Arthrobacter viscosus</name>
    <dbReference type="NCBI Taxonomy" id="1673"/>
    <lineage>
        <taxon>Bacteria</taxon>
        <taxon>Pseudomonadati</taxon>
        <taxon>Pseudomonadota</taxon>
        <taxon>Alphaproteobacteria</taxon>
        <taxon>Hyphomicrobiales</taxon>
        <taxon>Rhizobiaceae</taxon>
        <taxon>Rhizobium/Agrobacterium group</taxon>
        <taxon>Rhizobium</taxon>
    </lineage>
</organism>
<sequence length="40" mass="4688">MLVCRLIIFCAIMAFFAIMFSTAVTDAHREEFMPRSLYIQ</sequence>
<evidence type="ECO:0000313" key="3">
    <source>
        <dbReference type="Proteomes" id="UP000620262"/>
    </source>
</evidence>
<protein>
    <submittedName>
        <fullName evidence="2">Uncharacterized protein</fullName>
    </submittedName>
</protein>
<gene>
    <name evidence="2" type="ORF">H4W29_004894</name>
</gene>
<reference evidence="2 3" key="1">
    <citation type="submission" date="2020-10" db="EMBL/GenBank/DDBJ databases">
        <title>Sequencing the genomes of 1000 actinobacteria strains.</title>
        <authorList>
            <person name="Klenk H.-P."/>
        </authorList>
    </citation>
    <scope>NUCLEOTIDE SEQUENCE [LARGE SCALE GENOMIC DNA]</scope>
    <source>
        <strain evidence="2 3">DSM 7307</strain>
    </source>
</reference>
<dbReference type="Proteomes" id="UP000620262">
    <property type="component" value="Unassembled WGS sequence"/>
</dbReference>
<comment type="caution">
    <text evidence="2">The sequence shown here is derived from an EMBL/GenBank/DDBJ whole genome shotgun (WGS) entry which is preliminary data.</text>
</comment>
<name>A0ABR9IWS1_RHIVS</name>
<keyword evidence="3" id="KW-1185">Reference proteome</keyword>
<keyword evidence="1" id="KW-0472">Membrane</keyword>
<keyword evidence="1" id="KW-1133">Transmembrane helix</keyword>
<keyword evidence="1" id="KW-0812">Transmembrane</keyword>
<evidence type="ECO:0000256" key="1">
    <source>
        <dbReference type="SAM" id="Phobius"/>
    </source>
</evidence>
<proteinExistence type="predicted"/>
<accession>A0ABR9IWS1</accession>